<comment type="caution">
    <text evidence="2">The sequence shown here is derived from an EMBL/GenBank/DDBJ whole genome shotgun (WGS) entry which is preliminary data.</text>
</comment>
<evidence type="ECO:0000313" key="2">
    <source>
        <dbReference type="EMBL" id="KAK9414139.1"/>
    </source>
</evidence>
<accession>A0ABR2UHM8</accession>
<dbReference type="EMBL" id="JARVKF010000429">
    <property type="protein sequence ID" value="KAK9414139.1"/>
    <property type="molecule type" value="Genomic_DNA"/>
</dbReference>
<organism evidence="2 3">
    <name type="scientific">Seiridium unicorne</name>
    <dbReference type="NCBI Taxonomy" id="138068"/>
    <lineage>
        <taxon>Eukaryota</taxon>
        <taxon>Fungi</taxon>
        <taxon>Dikarya</taxon>
        <taxon>Ascomycota</taxon>
        <taxon>Pezizomycotina</taxon>
        <taxon>Sordariomycetes</taxon>
        <taxon>Xylariomycetidae</taxon>
        <taxon>Amphisphaeriales</taxon>
        <taxon>Sporocadaceae</taxon>
        <taxon>Seiridium</taxon>
    </lineage>
</organism>
<evidence type="ECO:0000259" key="1">
    <source>
        <dbReference type="Pfam" id="PF20150"/>
    </source>
</evidence>
<proteinExistence type="predicted"/>
<gene>
    <name evidence="2" type="ORF">SUNI508_02238</name>
</gene>
<sequence>MASSQEDDILKHVSHIMPSFPRFTRLPPELRWAIWNMSLPPRRFIAKASQAYLPRALHVCRESRSRALSKGKLCYGNHDTGKNLLWINPSQDAVELSLAADQTPDPELREHYPTLRHVTRIFVTTQFKIDAERDYKWDSPIMFLQHPWGRRLLNHADTMLICPRDVMCRPPCSPSLLWRRTVSRSMSSILIVHSYKHHTIRALFQEHDYLEIDLRQTDEITRVLTILSEDGGCHYETTIISHYKFLFGGIQDQPGNDRSWWKHAESKARAAWGNACTAFRSKHDDSVRTYGVCLTQFHEVGTQSKQLPELFYAPYSLFWEFTGSWFNVSTLETNSQLPTTYQAF</sequence>
<protein>
    <submittedName>
        <fullName evidence="2">2EXR domain-containing protein</fullName>
    </submittedName>
</protein>
<dbReference type="PANTHER" id="PTHR35910:SF1">
    <property type="entry name" value="2EXR DOMAIN-CONTAINING PROTEIN"/>
    <property type="match status" value="1"/>
</dbReference>
<name>A0ABR2UHM8_9PEZI</name>
<evidence type="ECO:0000313" key="3">
    <source>
        <dbReference type="Proteomes" id="UP001408356"/>
    </source>
</evidence>
<reference evidence="2 3" key="1">
    <citation type="journal article" date="2024" name="J. Plant Pathol.">
        <title>Sequence and assembly of the genome of Seiridium unicorne, isolate CBS 538.82, causal agent of cypress canker disease.</title>
        <authorList>
            <person name="Scali E."/>
            <person name="Rocca G.D."/>
            <person name="Danti R."/>
            <person name="Garbelotto M."/>
            <person name="Barberini S."/>
            <person name="Baroncelli R."/>
            <person name="Emiliani G."/>
        </authorList>
    </citation>
    <scope>NUCLEOTIDE SEQUENCE [LARGE SCALE GENOMIC DNA]</scope>
    <source>
        <strain evidence="2 3">BM-138-508</strain>
    </source>
</reference>
<keyword evidence="3" id="KW-1185">Reference proteome</keyword>
<dbReference type="PANTHER" id="PTHR35910">
    <property type="entry name" value="2EXR DOMAIN-CONTAINING PROTEIN"/>
    <property type="match status" value="1"/>
</dbReference>
<dbReference type="InterPro" id="IPR045518">
    <property type="entry name" value="2EXR"/>
</dbReference>
<dbReference type="Pfam" id="PF20150">
    <property type="entry name" value="2EXR"/>
    <property type="match status" value="1"/>
</dbReference>
<feature type="domain" description="2EXR" evidence="1">
    <location>
        <begin position="20"/>
        <end position="93"/>
    </location>
</feature>
<dbReference type="Proteomes" id="UP001408356">
    <property type="component" value="Unassembled WGS sequence"/>
</dbReference>